<name>A0A8S0RU01_OLEEU</name>
<gene>
    <name evidence="1" type="ORF">OLEA9_A029753</name>
</gene>
<sequence length="214" mass="24035">MAARNSTSPYRLRSLVTLLYRYRVPSVDSGLRHCCYMQPCNLGNSCCRDQGLRFISASSRAYSQPKLEMVNNQDNQLVQPPSPAPSNSSFSNWVKWLLGSVLPLLLSLWKTNWNGFWSLEGKAEKVVEEVEDVAEVIEKVATTADKTLATVADWLPDESKLKEAALMAENVSSITAKDAFCAQNLIHKVEDLKQDLEDLETMVEPVVRKIIDKK</sequence>
<organism evidence="1 2">
    <name type="scientific">Olea europaea subsp. europaea</name>
    <dbReference type="NCBI Taxonomy" id="158383"/>
    <lineage>
        <taxon>Eukaryota</taxon>
        <taxon>Viridiplantae</taxon>
        <taxon>Streptophyta</taxon>
        <taxon>Embryophyta</taxon>
        <taxon>Tracheophyta</taxon>
        <taxon>Spermatophyta</taxon>
        <taxon>Magnoliopsida</taxon>
        <taxon>eudicotyledons</taxon>
        <taxon>Gunneridae</taxon>
        <taxon>Pentapetalae</taxon>
        <taxon>asterids</taxon>
        <taxon>lamiids</taxon>
        <taxon>Lamiales</taxon>
        <taxon>Oleaceae</taxon>
        <taxon>Oleeae</taxon>
        <taxon>Olea</taxon>
    </lineage>
</organism>
<keyword evidence="2" id="KW-1185">Reference proteome</keyword>
<dbReference type="OrthoDB" id="783687at2759"/>
<accession>A0A8S0RU01</accession>
<dbReference type="EMBL" id="CACTIH010003716">
    <property type="protein sequence ID" value="CAA2983030.1"/>
    <property type="molecule type" value="Genomic_DNA"/>
</dbReference>
<reference evidence="1 2" key="1">
    <citation type="submission" date="2019-12" db="EMBL/GenBank/DDBJ databases">
        <authorList>
            <person name="Alioto T."/>
            <person name="Alioto T."/>
            <person name="Gomez Garrido J."/>
        </authorList>
    </citation>
    <scope>NUCLEOTIDE SEQUENCE [LARGE SCALE GENOMIC DNA]</scope>
</reference>
<comment type="caution">
    <text evidence="1">The sequence shown here is derived from an EMBL/GenBank/DDBJ whole genome shotgun (WGS) entry which is preliminary data.</text>
</comment>
<protein>
    <submittedName>
        <fullName evidence="1">Uncharacterized protein</fullName>
    </submittedName>
</protein>
<dbReference type="PANTHER" id="PTHR33735:SF10">
    <property type="entry name" value="EXPRESSED PROTEIN"/>
    <property type="match status" value="1"/>
</dbReference>
<dbReference type="AlphaFoldDB" id="A0A8S0RU01"/>
<proteinExistence type="predicted"/>
<dbReference type="Proteomes" id="UP000594638">
    <property type="component" value="Unassembled WGS sequence"/>
</dbReference>
<evidence type="ECO:0000313" key="2">
    <source>
        <dbReference type="Proteomes" id="UP000594638"/>
    </source>
</evidence>
<dbReference type="PANTHER" id="PTHR33735">
    <property type="entry name" value="EXPRESSED PROTEIN"/>
    <property type="match status" value="1"/>
</dbReference>
<dbReference type="Gramene" id="OE9A029753T2">
    <property type="protein sequence ID" value="OE9A029753C2"/>
    <property type="gene ID" value="OE9A029753"/>
</dbReference>
<evidence type="ECO:0000313" key="1">
    <source>
        <dbReference type="EMBL" id="CAA2983030.1"/>
    </source>
</evidence>